<keyword evidence="8" id="KW-1185">Reference proteome</keyword>
<dbReference type="eggNOG" id="COG4775">
    <property type="taxonomic scope" value="Bacteria"/>
</dbReference>
<dbReference type="PANTHER" id="PTHR12815">
    <property type="entry name" value="SORTING AND ASSEMBLY MACHINERY SAMM50 PROTEIN FAMILY MEMBER"/>
    <property type="match status" value="1"/>
</dbReference>
<keyword evidence="4" id="KW-0472">Membrane</keyword>
<comment type="subcellular location">
    <subcellularLocation>
        <location evidence="1">Membrane</location>
    </subcellularLocation>
</comment>
<sequence length="862" mass="98204">MNGSFGVTCNWAKIGLLLLLLSILGCNTLKKVGEDELLLTKNTILVDEEKVTNSEIKGLIAQKPNSSVLGYPLKLNLYNLAKENPDSSFQDWLHRKEKREKRLNNLLSVKQVNRLSESFLVKGYSEFLKRIGEPPVIIDTSATNKSLKKLESYYNSKGYFNNTGEYQIVDSKKKRKASIEYSITLNKPYIVDTIQKNITSPELDSIYQNAIRQSFVRQGEQFDLDKFTMERERLTSLFRNSGVYNFQESSINYSILRDTTLAADDQLMDVQLNIKKFRSSNDSTDTNMPYKVARHKQINIYADYDVNGGMDTLQRIQHENYNIYYSGKLRYRPKALADAIFFEKDSVYRDLDRIRTYRQITNLNTFKYPNIEFIPDSTQTELETNIYLAAKPKYSLNLNFDVTHSNIQQVGTAFSASVITRNVFGGAETLNISARGSIGLLSDASLSDETFTSELGGDINVTFPRIWLPFNTEKIIPYYMLPQSRLSIGTNFQRNIGLDKQSLNSILSYNWSPTERLKNNIELLNVEFVRNVNTNNFYNVYRNTFSNLDDIADQFQDNPEYSSYFDPILEEGEEPRLSIPDGANRFAKDVLSDSIPVSPEDKQEVNSIEERRRRLTEDNLIFASNFTHTKNSKSGINDLDFYQYRIKLESAGAMLSLLTNAIPFNKNPNGQHLVFSVPFSQYVKTEFDYIRHWSIGGGQVIAFRSFSGLAIPYGNSDNVPFVRSYFAGGSNDNRAWNAYELGPGSTDNINDFNEANLKLALNLEYRFPIAGDVKGALFADAGNIWNVFDNETNPGAIFSGFSSLGDIALGTGLGLRYDFTYFVFRLDVGFKTYNPAKIGSDRWFDGYNFKKAVFNIGINYPF</sequence>
<dbReference type="KEGG" id="mrs:Murru_2041"/>
<gene>
    <name evidence="7" type="ordered locus">Murru_2041</name>
</gene>
<dbReference type="PANTHER" id="PTHR12815:SF47">
    <property type="entry name" value="TRANSLOCATION AND ASSEMBLY MODULE SUBUNIT TAMA"/>
    <property type="match status" value="1"/>
</dbReference>
<reference evidence="7 8" key="2">
    <citation type="journal article" date="2012" name="Stand. Genomic Sci.">
        <title>Complete genome sequence of the facultatively anaerobic, appendaged bacterium Muricauda ruestringensis type strain (B1(T)).</title>
        <authorList>
            <person name="Huntemann M."/>
            <person name="Teshima H."/>
            <person name="Lapidus A."/>
            <person name="Nolan M."/>
            <person name="Lucas S."/>
            <person name="Hammon N."/>
            <person name="Deshpande S."/>
            <person name="Cheng J.F."/>
            <person name="Tapia R."/>
            <person name="Goodwin L.A."/>
            <person name="Pitluck S."/>
            <person name="Liolios K."/>
            <person name="Pagani I."/>
            <person name="Ivanova N."/>
            <person name="Mavromatis K."/>
            <person name="Mikhailova N."/>
            <person name="Pati A."/>
            <person name="Chen A."/>
            <person name="Palaniappan K."/>
            <person name="Land M."/>
            <person name="Hauser L."/>
            <person name="Pan C."/>
            <person name="Brambilla E.M."/>
            <person name="Rohde M."/>
            <person name="Spring S."/>
            <person name="Goker M."/>
            <person name="Detter J.C."/>
            <person name="Bristow J."/>
            <person name="Eisen J.A."/>
            <person name="Markowitz V."/>
            <person name="Hugenholtz P."/>
            <person name="Kyrpides N.C."/>
            <person name="Klenk H.P."/>
            <person name="Woyke T."/>
        </authorList>
    </citation>
    <scope>NUCLEOTIDE SEQUENCE [LARGE SCALE GENOMIC DNA]</scope>
    <source>
        <strain evidence="8">DSM 13258 / LMG 19739 / B1</strain>
    </source>
</reference>
<evidence type="ECO:0000259" key="6">
    <source>
        <dbReference type="Pfam" id="PF01103"/>
    </source>
</evidence>
<evidence type="ECO:0000256" key="5">
    <source>
        <dbReference type="ARBA" id="ARBA00023237"/>
    </source>
</evidence>
<reference evidence="8" key="1">
    <citation type="submission" date="2011-08" db="EMBL/GenBank/DDBJ databases">
        <title>The complete genome of Muricauda ruestringensis DSM 13258.</title>
        <authorList>
            <person name="Lucas S."/>
            <person name="Han J."/>
            <person name="Lapidus A."/>
            <person name="Bruce D."/>
            <person name="Goodwin L."/>
            <person name="Pitluck S."/>
            <person name="Peters L."/>
            <person name="Kyrpides N."/>
            <person name="Mavromatis K."/>
            <person name="Ivanova N."/>
            <person name="Ovchinnikova G."/>
            <person name="Teshima H."/>
            <person name="Detter J.C."/>
            <person name="Tapia R."/>
            <person name="Han C."/>
            <person name="Land M."/>
            <person name="Hauser L."/>
            <person name="Markowitz V."/>
            <person name="Cheng J.-F."/>
            <person name="Hugenholtz P."/>
            <person name="Woyke T."/>
            <person name="Wu D."/>
            <person name="Spring S."/>
            <person name="Schroeder M."/>
            <person name="Brambilla E."/>
            <person name="Klenk H.-P."/>
            <person name="Eisen J.A."/>
        </authorList>
    </citation>
    <scope>NUCLEOTIDE SEQUENCE [LARGE SCALE GENOMIC DNA]</scope>
    <source>
        <strain evidence="8">DSM 13258 / LMG 19739 / B1</strain>
    </source>
</reference>
<dbReference type="Proteomes" id="UP000008908">
    <property type="component" value="Chromosome"/>
</dbReference>
<evidence type="ECO:0000256" key="1">
    <source>
        <dbReference type="ARBA" id="ARBA00004370"/>
    </source>
</evidence>
<keyword evidence="3" id="KW-0732">Signal</keyword>
<name>G2PL51_ALLRU</name>
<dbReference type="STRING" id="886377.Murru_2041"/>
<dbReference type="Pfam" id="PF01103">
    <property type="entry name" value="Omp85"/>
    <property type="match status" value="1"/>
</dbReference>
<dbReference type="EMBL" id="CP002999">
    <property type="protein sequence ID" value="AEM71080.1"/>
    <property type="molecule type" value="Genomic_DNA"/>
</dbReference>
<keyword evidence="5" id="KW-0998">Cell outer membrane</keyword>
<dbReference type="InterPro" id="IPR000184">
    <property type="entry name" value="Bac_surfAg_D15"/>
</dbReference>
<accession>G2PL51</accession>
<evidence type="ECO:0000256" key="2">
    <source>
        <dbReference type="ARBA" id="ARBA00022692"/>
    </source>
</evidence>
<evidence type="ECO:0000313" key="7">
    <source>
        <dbReference type="EMBL" id="AEM71080.1"/>
    </source>
</evidence>
<dbReference type="AlphaFoldDB" id="G2PL51"/>
<organism evidence="7 8">
    <name type="scientific">Allomuricauda ruestringensis (strain DSM 13258 / CIP 107369 / LMG 19739 / B1)</name>
    <name type="common">Muricauda ruestringensis</name>
    <dbReference type="NCBI Taxonomy" id="886377"/>
    <lineage>
        <taxon>Bacteria</taxon>
        <taxon>Pseudomonadati</taxon>
        <taxon>Bacteroidota</taxon>
        <taxon>Flavobacteriia</taxon>
        <taxon>Flavobacteriales</taxon>
        <taxon>Flavobacteriaceae</taxon>
        <taxon>Flagellimonas</taxon>
    </lineage>
</organism>
<dbReference type="OrthoDB" id="9814535at2"/>
<dbReference type="InterPro" id="IPR039910">
    <property type="entry name" value="D15-like"/>
</dbReference>
<dbReference type="RefSeq" id="WP_014033361.1">
    <property type="nucleotide sequence ID" value="NC_015945.1"/>
</dbReference>
<evidence type="ECO:0000313" key="8">
    <source>
        <dbReference type="Proteomes" id="UP000008908"/>
    </source>
</evidence>
<dbReference type="GO" id="GO:0019867">
    <property type="term" value="C:outer membrane"/>
    <property type="evidence" value="ECO:0007669"/>
    <property type="project" value="InterPro"/>
</dbReference>
<keyword evidence="2" id="KW-0812">Transmembrane</keyword>
<dbReference type="Gene3D" id="2.40.160.50">
    <property type="entry name" value="membrane protein fhac: a member of the omp85/tpsb transporter family"/>
    <property type="match status" value="1"/>
</dbReference>
<protein>
    <submittedName>
        <fullName evidence="7">Surface antigen (D15)</fullName>
    </submittedName>
</protein>
<feature type="domain" description="Bacterial surface antigen (D15)" evidence="6">
    <location>
        <begin position="680"/>
        <end position="838"/>
    </location>
</feature>
<evidence type="ECO:0000256" key="3">
    <source>
        <dbReference type="ARBA" id="ARBA00022729"/>
    </source>
</evidence>
<evidence type="ECO:0000256" key="4">
    <source>
        <dbReference type="ARBA" id="ARBA00023136"/>
    </source>
</evidence>
<dbReference type="HOGENOM" id="CLU_010929_0_0_10"/>
<proteinExistence type="predicted"/>